<dbReference type="Proteomes" id="UP000000517">
    <property type="component" value="Chromosome"/>
</dbReference>
<dbReference type="OrthoDB" id="9800696at2"/>
<gene>
    <name evidence="13" type="primary">trmU_1</name>
    <name evidence="9" type="synonym">mnmA</name>
    <name evidence="12" type="ordered locus">Fisuc_0865</name>
    <name evidence="13" type="ordered locus">FSU_1309</name>
</gene>
<dbReference type="HOGENOM" id="CLU_035188_1_0_0"/>
<evidence type="ECO:0000256" key="6">
    <source>
        <dbReference type="ARBA" id="ARBA00022884"/>
    </source>
</evidence>
<proteinExistence type="inferred from homology"/>
<keyword evidence="2 9" id="KW-0808">Transferase</keyword>
<keyword evidence="9" id="KW-0963">Cytoplasm</keyword>
<evidence type="ECO:0000313" key="15">
    <source>
        <dbReference type="Proteomes" id="UP000001497"/>
    </source>
</evidence>
<feature type="active site" description="Nucleophile" evidence="9">
    <location>
        <position position="100"/>
    </location>
</feature>
<evidence type="ECO:0000259" key="10">
    <source>
        <dbReference type="Pfam" id="PF20258"/>
    </source>
</evidence>
<dbReference type="KEGG" id="fsu:Fisuc_0865"/>
<dbReference type="CDD" id="cd01998">
    <property type="entry name" value="MnmA_TRMU-like"/>
    <property type="match status" value="1"/>
</dbReference>
<evidence type="ECO:0000313" key="12">
    <source>
        <dbReference type="EMBL" id="ACX74474.1"/>
    </source>
</evidence>
<name>C9RNM8_FIBSS</name>
<dbReference type="EMBL" id="CP002158">
    <property type="protein sequence ID" value="ADL26208.1"/>
    <property type="molecule type" value="Genomic_DNA"/>
</dbReference>
<reference evidence="13" key="3">
    <citation type="submission" date="2010-08" db="EMBL/GenBank/DDBJ databases">
        <authorList>
            <person name="Durkin A.S."/>
            <person name="Nelson K.E."/>
            <person name="Morrison M."/>
            <person name="Forsberg C.W."/>
            <person name="Wilson D.B."/>
            <person name="Russell J.B."/>
            <person name="Cann I.K.O."/>
            <person name="Mackie R.I."/>
            <person name="White B.A."/>
        </authorList>
    </citation>
    <scope>NUCLEOTIDE SEQUENCE</scope>
    <source>
        <strain evidence="13">S85</strain>
    </source>
</reference>
<dbReference type="RefSeq" id="WP_014545615.1">
    <property type="nucleotide sequence ID" value="NC_013410.1"/>
</dbReference>
<keyword evidence="15" id="KW-1185">Reference proteome</keyword>
<evidence type="ECO:0000256" key="1">
    <source>
        <dbReference type="ARBA" id="ARBA00022555"/>
    </source>
</evidence>
<comment type="subcellular location">
    <subcellularLocation>
        <location evidence="9">Cytoplasm</location>
    </subcellularLocation>
</comment>
<dbReference type="STRING" id="59374.FSU_1309"/>
<comment type="function">
    <text evidence="9">Catalyzes the 2-thiolation of uridine at the wobble position (U34) of tRNA, leading to the formation of s(2)U34.</text>
</comment>
<keyword evidence="4 9" id="KW-0547">Nucleotide-binding</keyword>
<accession>C9RNM8</accession>
<dbReference type="SUPFAM" id="SSF52402">
    <property type="entry name" value="Adenine nucleotide alpha hydrolases-like"/>
    <property type="match status" value="1"/>
</dbReference>
<feature type="site" description="Interaction with tRNA" evidence="9">
    <location>
        <position position="125"/>
    </location>
</feature>
<feature type="active site" description="Cysteine persulfide intermediate" evidence="9">
    <location>
        <position position="196"/>
    </location>
</feature>
<keyword evidence="5 9" id="KW-0067">ATP-binding</keyword>
<dbReference type="EC" id="2.8.1.13" evidence="9"/>
<dbReference type="InterPro" id="IPR014729">
    <property type="entry name" value="Rossmann-like_a/b/a_fold"/>
</dbReference>
<feature type="site" description="Interaction with tRNA" evidence="9">
    <location>
        <position position="338"/>
    </location>
</feature>
<dbReference type="FunFam" id="2.30.30.280:FF:000001">
    <property type="entry name" value="tRNA-specific 2-thiouridylase MnmA"/>
    <property type="match status" value="1"/>
</dbReference>
<dbReference type="InterPro" id="IPR046884">
    <property type="entry name" value="MnmA-like_central"/>
</dbReference>
<keyword evidence="7" id="KW-1015">Disulfide bond</keyword>
<feature type="region of interest" description="Interaction with tRNA" evidence="9">
    <location>
        <begin position="305"/>
        <end position="306"/>
    </location>
</feature>
<dbReference type="Pfam" id="PF20258">
    <property type="entry name" value="tRNA_Me_trans_C"/>
    <property type="match status" value="1"/>
</dbReference>
<dbReference type="GO" id="GO:0008168">
    <property type="term" value="F:methyltransferase activity"/>
    <property type="evidence" value="ECO:0007669"/>
    <property type="project" value="UniProtKB-KW"/>
</dbReference>
<dbReference type="KEGG" id="fsc:FSU_1309"/>
<dbReference type="eggNOG" id="COG0482">
    <property type="taxonomic scope" value="Bacteria"/>
</dbReference>
<dbReference type="InterPro" id="IPR004506">
    <property type="entry name" value="MnmA-like"/>
</dbReference>
<dbReference type="GO" id="GO:0005737">
    <property type="term" value="C:cytoplasm"/>
    <property type="evidence" value="ECO:0007669"/>
    <property type="project" value="UniProtKB-SubCell"/>
</dbReference>
<evidence type="ECO:0000313" key="13">
    <source>
        <dbReference type="EMBL" id="ADL26208.1"/>
    </source>
</evidence>
<dbReference type="Proteomes" id="UP000001497">
    <property type="component" value="Chromosome"/>
</dbReference>
<feature type="domain" description="tRNA-specific 2-thiouridylase MnmA-like central" evidence="11">
    <location>
        <begin position="206"/>
        <end position="268"/>
    </location>
</feature>
<dbReference type="NCBIfam" id="TIGR00420">
    <property type="entry name" value="trmU"/>
    <property type="match status" value="1"/>
</dbReference>
<keyword evidence="13" id="KW-0489">Methyltransferase</keyword>
<comment type="caution">
    <text evidence="9">Lacks conserved residue(s) required for the propagation of feature annotation.</text>
</comment>
<dbReference type="PANTHER" id="PTHR11933">
    <property type="entry name" value="TRNA 5-METHYLAMINOMETHYL-2-THIOURIDYLATE -METHYLTRANSFERASE"/>
    <property type="match status" value="1"/>
</dbReference>
<feature type="binding site" evidence="9">
    <location>
        <position position="124"/>
    </location>
    <ligand>
        <name>ATP</name>
        <dbReference type="ChEBI" id="CHEBI:30616"/>
    </ligand>
</feature>
<dbReference type="InterPro" id="IPR023382">
    <property type="entry name" value="MnmA-like_central_sf"/>
</dbReference>
<evidence type="ECO:0000256" key="2">
    <source>
        <dbReference type="ARBA" id="ARBA00022679"/>
    </source>
</evidence>
<dbReference type="EMBL" id="CP001792">
    <property type="protein sequence ID" value="ACX74474.1"/>
    <property type="molecule type" value="Genomic_DNA"/>
</dbReference>
<dbReference type="GO" id="GO:0000049">
    <property type="term" value="F:tRNA binding"/>
    <property type="evidence" value="ECO:0007669"/>
    <property type="project" value="UniProtKB-KW"/>
</dbReference>
<dbReference type="GO" id="GO:0005524">
    <property type="term" value="F:ATP binding"/>
    <property type="evidence" value="ECO:0007669"/>
    <property type="project" value="UniProtKB-KW"/>
</dbReference>
<dbReference type="PATRIC" id="fig|59374.8.peg.1264"/>
<evidence type="ECO:0000256" key="8">
    <source>
        <dbReference type="ARBA" id="ARBA00051542"/>
    </source>
</evidence>
<dbReference type="GO" id="GO:0002143">
    <property type="term" value="P:tRNA wobble position uridine thiolation"/>
    <property type="evidence" value="ECO:0007669"/>
    <property type="project" value="TreeGrafter"/>
</dbReference>
<dbReference type="GO" id="GO:0032259">
    <property type="term" value="P:methylation"/>
    <property type="evidence" value="ECO:0007669"/>
    <property type="project" value="UniProtKB-KW"/>
</dbReference>
<comment type="catalytic activity">
    <reaction evidence="8 9">
        <text>S-sulfanyl-L-cysteinyl-[protein] + uridine(34) in tRNA + AH2 + ATP = 2-thiouridine(34) in tRNA + L-cysteinyl-[protein] + A + AMP + diphosphate + H(+)</text>
        <dbReference type="Rhea" id="RHEA:47032"/>
        <dbReference type="Rhea" id="RHEA-COMP:10131"/>
        <dbReference type="Rhea" id="RHEA-COMP:11726"/>
        <dbReference type="Rhea" id="RHEA-COMP:11727"/>
        <dbReference type="Rhea" id="RHEA-COMP:11728"/>
        <dbReference type="ChEBI" id="CHEBI:13193"/>
        <dbReference type="ChEBI" id="CHEBI:15378"/>
        <dbReference type="ChEBI" id="CHEBI:17499"/>
        <dbReference type="ChEBI" id="CHEBI:29950"/>
        <dbReference type="ChEBI" id="CHEBI:30616"/>
        <dbReference type="ChEBI" id="CHEBI:33019"/>
        <dbReference type="ChEBI" id="CHEBI:61963"/>
        <dbReference type="ChEBI" id="CHEBI:65315"/>
        <dbReference type="ChEBI" id="CHEBI:87170"/>
        <dbReference type="ChEBI" id="CHEBI:456215"/>
        <dbReference type="EC" id="2.8.1.13"/>
    </reaction>
</comment>
<dbReference type="Gene3D" id="2.40.30.10">
    <property type="entry name" value="Translation factors"/>
    <property type="match status" value="1"/>
</dbReference>
<evidence type="ECO:0000256" key="5">
    <source>
        <dbReference type="ARBA" id="ARBA00022840"/>
    </source>
</evidence>
<protein>
    <recommendedName>
        <fullName evidence="9">tRNA-specific 2-thiouridylase MnmA</fullName>
        <ecNumber evidence="9">2.8.1.13</ecNumber>
    </recommendedName>
</protein>
<sequence>MSKTRVAVGMSGGVDSSVAALLLQQQGYEVVGVTLRVLPDVDSAFDVENDPSVVRAKMIAEKLGIEHHVANCSDAFTGEVLKRCHADFSHARTPNPCCYCNRFIKFGWMMDYAKSLGAEFLATGHYVRIEEVNGVRRLLRGRDPGKDQSYFLFWVPDERRNHVLTPLGTYVKSEVREIAAQNGFVNAKTGDSQDICFDIYGSQYTEFLKDRFGEMTRPGRFVDEKGKVWNTHDGFHKYTVGQRKGLGVAIGVPAFVKHVDPETGDILVTGDKSSVCFDRVEMVNCEWHGGVREVGTTFRAEGMVRYRQRAVGCEVTIVDTNKAVAVFDEPLFAVTPGQCAVFYDGDMVLGGGQIV</sequence>
<evidence type="ECO:0000313" key="14">
    <source>
        <dbReference type="Proteomes" id="UP000000517"/>
    </source>
</evidence>
<dbReference type="Pfam" id="PF03054">
    <property type="entry name" value="tRNA_Me_trans"/>
    <property type="match status" value="1"/>
</dbReference>
<dbReference type="NCBIfam" id="NF001138">
    <property type="entry name" value="PRK00143.1"/>
    <property type="match status" value="1"/>
</dbReference>
<comment type="similarity">
    <text evidence="9">Belongs to the MnmA/TRMU family.</text>
</comment>
<feature type="domain" description="tRNA-specific 2-thiouridylase MnmA-like C-terminal" evidence="10">
    <location>
        <begin position="284"/>
        <end position="354"/>
    </location>
</feature>
<dbReference type="PANTHER" id="PTHR11933:SF5">
    <property type="entry name" value="MITOCHONDRIAL TRNA-SPECIFIC 2-THIOURIDYLASE 1"/>
    <property type="match status" value="1"/>
</dbReference>
<evidence type="ECO:0000259" key="11">
    <source>
        <dbReference type="Pfam" id="PF20259"/>
    </source>
</evidence>
<keyword evidence="1 9" id="KW-0820">tRNA-binding</keyword>
<reference evidence="14" key="2">
    <citation type="submission" date="2010-08" db="EMBL/GenBank/DDBJ databases">
        <title>Complete sequence of Fibrobacter succinogenes subsp. succinogenes S85.</title>
        <authorList>
            <person name="Durkin A.S."/>
            <person name="Nelson K.E."/>
            <person name="Morrison M."/>
            <person name="Forsberg C.W."/>
            <person name="Wilson D.B."/>
            <person name="Russell J.B."/>
            <person name="Cann I.K.O."/>
            <person name="Mackie R.I."/>
            <person name="White B.A."/>
        </authorList>
    </citation>
    <scope>NUCLEOTIDE SEQUENCE [LARGE SCALE GENOMIC DNA]</scope>
    <source>
        <strain evidence="14">ATCC 19169 / S85</strain>
    </source>
</reference>
<dbReference type="InterPro" id="IPR046885">
    <property type="entry name" value="MnmA-like_C"/>
</dbReference>
<organism evidence="13 14">
    <name type="scientific">Fibrobacter succinogenes (strain ATCC 19169 / S85)</name>
    <dbReference type="NCBI Taxonomy" id="59374"/>
    <lineage>
        <taxon>Bacteria</taxon>
        <taxon>Pseudomonadati</taxon>
        <taxon>Fibrobacterota</taxon>
        <taxon>Fibrobacteria</taxon>
        <taxon>Fibrobacterales</taxon>
        <taxon>Fibrobacteraceae</taxon>
        <taxon>Fibrobacter</taxon>
    </lineage>
</organism>
<keyword evidence="6 9" id="KW-0694">RNA-binding</keyword>
<evidence type="ECO:0000256" key="9">
    <source>
        <dbReference type="HAMAP-Rule" id="MF_00144"/>
    </source>
</evidence>
<dbReference type="GO" id="GO:0103016">
    <property type="term" value="F:tRNA-uridine 2-sulfurtransferase activity"/>
    <property type="evidence" value="ECO:0007669"/>
    <property type="project" value="UniProtKB-EC"/>
</dbReference>
<keyword evidence="3 9" id="KW-0819">tRNA processing</keyword>
<dbReference type="Gene3D" id="3.40.50.620">
    <property type="entry name" value="HUPs"/>
    <property type="match status" value="1"/>
</dbReference>
<evidence type="ECO:0000256" key="7">
    <source>
        <dbReference type="ARBA" id="ARBA00023157"/>
    </source>
</evidence>
<feature type="binding site" evidence="9">
    <location>
        <begin position="9"/>
        <end position="16"/>
    </location>
    <ligand>
        <name>ATP</name>
        <dbReference type="ChEBI" id="CHEBI:30616"/>
    </ligand>
</feature>
<dbReference type="AlphaFoldDB" id="C9RNM8"/>
<evidence type="ECO:0000256" key="3">
    <source>
        <dbReference type="ARBA" id="ARBA00022694"/>
    </source>
</evidence>
<dbReference type="Gene3D" id="2.30.30.280">
    <property type="entry name" value="Adenine nucleotide alpha hydrolases-like domains"/>
    <property type="match status" value="1"/>
</dbReference>
<dbReference type="Pfam" id="PF20259">
    <property type="entry name" value="tRNA_Me_trans_M"/>
    <property type="match status" value="1"/>
</dbReference>
<feature type="region of interest" description="Interaction with tRNA" evidence="9">
    <location>
        <begin position="146"/>
        <end position="148"/>
    </location>
</feature>
<feature type="binding site" evidence="9">
    <location>
        <position position="35"/>
    </location>
    <ligand>
        <name>ATP</name>
        <dbReference type="ChEBI" id="CHEBI:30616"/>
    </ligand>
</feature>
<reference evidence="12 15" key="1">
    <citation type="submission" date="2009-10" db="EMBL/GenBank/DDBJ databases">
        <title>Complete sequence of Fibrobacter succinogenes subsp. succinogenes S85.</title>
        <authorList>
            <consortium name="US DOE Joint Genome Institute"/>
            <person name="Lucas S."/>
            <person name="Copeland A."/>
            <person name="Lapidus A."/>
            <person name="Glavina del Rio T."/>
            <person name="Tice H."/>
            <person name="Bruce D."/>
            <person name="Goodwin L."/>
            <person name="Pitluck S."/>
            <person name="Chertkov O."/>
            <person name="Detter J.C."/>
            <person name="Han C."/>
            <person name="Tapia R."/>
            <person name="Larimer F."/>
            <person name="Land M."/>
            <person name="Hauser L."/>
            <person name="Kyrpides N."/>
            <person name="Mikhailova N."/>
            <person name="Weimer P.J."/>
            <person name="Stevenson D.M."/>
            <person name="Boyum J."/>
            <person name="Brumm P.I."/>
            <person name="Mead D."/>
        </authorList>
    </citation>
    <scope>NUCLEOTIDE SEQUENCE [LARGE SCALE GENOMIC DNA]</scope>
    <source>
        <strain evidence="15">ATCC 19169 / S85</strain>
        <strain evidence="12">S85</strain>
    </source>
</reference>
<dbReference type="HAMAP" id="MF_00144">
    <property type="entry name" value="tRNA_thiouridyl_MnmA"/>
    <property type="match status" value="1"/>
</dbReference>
<evidence type="ECO:0000256" key="4">
    <source>
        <dbReference type="ARBA" id="ARBA00022741"/>
    </source>
</evidence>